<name>A0A7H9SF88_ECOLX</name>
<reference evidence="1 2" key="1">
    <citation type="submission" date="2020-06" db="EMBL/GenBank/DDBJ databases">
        <title>REHAB project genomes.</title>
        <authorList>
            <person name="Shaw L.P."/>
        </authorList>
    </citation>
    <scope>NUCLEOTIDE SEQUENCE [LARGE SCALE GENOMIC DNA]</scope>
    <source>
        <strain evidence="1 2">RHB30-C10</strain>
        <plasmid evidence="2">prhb30-c10_6</plasmid>
    </source>
</reference>
<proteinExistence type="predicted"/>
<evidence type="ECO:0000313" key="2">
    <source>
        <dbReference type="Proteomes" id="UP000512322"/>
    </source>
</evidence>
<geneLocation type="plasmid" evidence="2">
    <name>prhb30-c10_6</name>
</geneLocation>
<evidence type="ECO:0000313" key="1">
    <source>
        <dbReference type="EMBL" id="QMF70708.1"/>
    </source>
</evidence>
<organism evidence="1 2">
    <name type="scientific">Escherichia coli</name>
    <dbReference type="NCBI Taxonomy" id="562"/>
    <lineage>
        <taxon>Bacteria</taxon>
        <taxon>Pseudomonadati</taxon>
        <taxon>Pseudomonadota</taxon>
        <taxon>Gammaproteobacteria</taxon>
        <taxon>Enterobacterales</taxon>
        <taxon>Enterobacteriaceae</taxon>
        <taxon>Escherichia</taxon>
    </lineage>
</organism>
<sequence length="77" mass="8670">MTMLHLKTISNESIMLKKDDIILIKSYGNEKTKIFLRGVNEVLMIDASFEEVKFAINNDLQDLQGMQAVSAPLKIAT</sequence>
<protein>
    <submittedName>
        <fullName evidence="1">Uncharacterized protein</fullName>
    </submittedName>
</protein>
<dbReference type="Proteomes" id="UP000512322">
    <property type="component" value="Plasmid pRHB30-C10_6"/>
</dbReference>
<accession>A0A7H9SF88</accession>
<keyword evidence="1" id="KW-0614">Plasmid</keyword>
<dbReference type="EMBL" id="CP057298">
    <property type="protein sequence ID" value="QMF70708.1"/>
    <property type="molecule type" value="Genomic_DNA"/>
</dbReference>
<gene>
    <name evidence="1" type="ORF">HVY77_28340</name>
</gene>
<dbReference type="AlphaFoldDB" id="A0A7H9SF88"/>